<evidence type="ECO:0000256" key="1">
    <source>
        <dbReference type="SAM" id="MobiDB-lite"/>
    </source>
</evidence>
<evidence type="ECO:0000313" key="3">
    <source>
        <dbReference type="Proteomes" id="UP000712600"/>
    </source>
</evidence>
<gene>
    <name evidence="2" type="ORF">F2Q69_00006259</name>
</gene>
<dbReference type="Proteomes" id="UP000712600">
    <property type="component" value="Unassembled WGS sequence"/>
</dbReference>
<name>A0A8S9NYT8_BRACR</name>
<evidence type="ECO:0000313" key="2">
    <source>
        <dbReference type="EMBL" id="KAF3506033.1"/>
    </source>
</evidence>
<reference evidence="2" key="1">
    <citation type="submission" date="2019-12" db="EMBL/GenBank/DDBJ databases">
        <title>Genome sequencing and annotation of Brassica cretica.</title>
        <authorList>
            <person name="Studholme D.J."/>
            <person name="Sarris P."/>
        </authorList>
    </citation>
    <scope>NUCLEOTIDE SEQUENCE</scope>
    <source>
        <strain evidence="2">PFS-109/04</strain>
        <tissue evidence="2">Leaf</tissue>
    </source>
</reference>
<comment type="caution">
    <text evidence="2">The sequence shown here is derived from an EMBL/GenBank/DDBJ whole genome shotgun (WGS) entry which is preliminary data.</text>
</comment>
<accession>A0A8S9NYT8</accession>
<feature type="compositionally biased region" description="Polar residues" evidence="1">
    <location>
        <begin position="12"/>
        <end position="28"/>
    </location>
</feature>
<proteinExistence type="predicted"/>
<organism evidence="2 3">
    <name type="scientific">Brassica cretica</name>
    <name type="common">Mustard</name>
    <dbReference type="NCBI Taxonomy" id="69181"/>
    <lineage>
        <taxon>Eukaryota</taxon>
        <taxon>Viridiplantae</taxon>
        <taxon>Streptophyta</taxon>
        <taxon>Embryophyta</taxon>
        <taxon>Tracheophyta</taxon>
        <taxon>Spermatophyta</taxon>
        <taxon>Magnoliopsida</taxon>
        <taxon>eudicotyledons</taxon>
        <taxon>Gunneridae</taxon>
        <taxon>Pentapetalae</taxon>
        <taxon>rosids</taxon>
        <taxon>malvids</taxon>
        <taxon>Brassicales</taxon>
        <taxon>Brassicaceae</taxon>
        <taxon>Brassiceae</taxon>
        <taxon>Brassica</taxon>
    </lineage>
</organism>
<sequence>MPKKDVARVNAFRTQPKPSANPPETTSTHSDDAAEPMEVDNAHMGNTLRKRKEKIAKHLKRRANEKEMESFQKRVFRIQGGLFYP</sequence>
<feature type="region of interest" description="Disordered" evidence="1">
    <location>
        <begin position="1"/>
        <end position="50"/>
    </location>
</feature>
<dbReference type="EMBL" id="QGKX02001521">
    <property type="protein sequence ID" value="KAF3506033.1"/>
    <property type="molecule type" value="Genomic_DNA"/>
</dbReference>
<dbReference type="AlphaFoldDB" id="A0A8S9NYT8"/>
<protein>
    <submittedName>
        <fullName evidence="2">Uncharacterized protein</fullName>
    </submittedName>
</protein>